<dbReference type="KEGG" id="nba:CUN60_01100"/>
<evidence type="ECO:0000313" key="2">
    <source>
        <dbReference type="Proteomes" id="UP000236655"/>
    </source>
</evidence>
<keyword evidence="2" id="KW-1185">Reference proteome</keyword>
<reference evidence="2" key="1">
    <citation type="submission" date="2017-11" db="EMBL/GenBank/DDBJ databases">
        <authorList>
            <person name="Chan K.G."/>
            <person name="Lee L.S."/>
        </authorList>
    </citation>
    <scope>NUCLEOTIDE SEQUENCE [LARGE SCALE GENOMIC DNA]</scope>
    <source>
        <strain evidence="2">DSM 100970</strain>
    </source>
</reference>
<evidence type="ECO:0000313" key="1">
    <source>
        <dbReference type="EMBL" id="AUR50957.1"/>
    </source>
</evidence>
<gene>
    <name evidence="1" type="ORF">CUN60_01100</name>
</gene>
<organism evidence="1 2">
    <name type="scientific">Aquella oligotrophica</name>
    <dbReference type="NCBI Taxonomy" id="2067065"/>
    <lineage>
        <taxon>Bacteria</taxon>
        <taxon>Pseudomonadati</taxon>
        <taxon>Pseudomonadota</taxon>
        <taxon>Betaproteobacteria</taxon>
        <taxon>Neisseriales</taxon>
        <taxon>Neisseriaceae</taxon>
        <taxon>Aquella</taxon>
    </lineage>
</organism>
<name>A0A2I7N3C4_9NEIS</name>
<accession>A0A2I7N3C4</accession>
<proteinExistence type="predicted"/>
<dbReference type="OrthoDB" id="5431200at2"/>
<dbReference type="AlphaFoldDB" id="A0A2I7N3C4"/>
<protein>
    <submittedName>
        <fullName evidence="1">Uncharacterized protein</fullName>
    </submittedName>
</protein>
<sequence length="256" mass="28525">MKKIWITSLAHNENSVKNLMTALKPYHIPVDGGFWVDDLPKMAWAGIKDSLLNPEVGLWVIIANKDSWENKSILKGLSALASMVKARRKTALPILILGDGFEVATDTLPTPLIQAKLLPILIQNLGVKILALLNSPFSYTANDYSIDFHPLNELGLWVELSPSQVWSGMILGVDSGEINFQAVGQRGTLPEKSVLEYPQQGLEIALSDKKFIAWGVQNQINHESSYFARLTELPEQLLFTPYTQDDETEAYIISFC</sequence>
<dbReference type="EMBL" id="CP024847">
    <property type="protein sequence ID" value="AUR50957.1"/>
    <property type="molecule type" value="Genomic_DNA"/>
</dbReference>
<dbReference type="Proteomes" id="UP000236655">
    <property type="component" value="Chromosome"/>
</dbReference>
<dbReference type="RefSeq" id="WP_102950257.1">
    <property type="nucleotide sequence ID" value="NZ_CP024847.1"/>
</dbReference>